<dbReference type="InterPro" id="IPR011013">
    <property type="entry name" value="Gal_mutarotase_sf_dom"/>
</dbReference>
<evidence type="ECO:0000259" key="6">
    <source>
        <dbReference type="Pfam" id="PF01055"/>
    </source>
</evidence>
<gene>
    <name evidence="10" type="primary">yicI</name>
    <name evidence="10" type="ORF">ADICEAN_02983</name>
</gene>
<dbReference type="SUPFAM" id="SSF51445">
    <property type="entry name" value="(Trans)glycosidases"/>
    <property type="match status" value="1"/>
</dbReference>
<evidence type="ECO:0000256" key="2">
    <source>
        <dbReference type="ARBA" id="ARBA00022801"/>
    </source>
</evidence>
<reference evidence="10 11" key="1">
    <citation type="journal article" date="2013" name="Genome Announc.">
        <title>Draft Genome Sequence of Cesiribacter andamanensis Strain AMV16T, Isolated from a Soil Sample from a Mud Volcano in the Andaman Islands, India.</title>
        <authorList>
            <person name="Shivaji S."/>
            <person name="Ara S."/>
            <person name="Begum Z."/>
            <person name="Srinivas T.N."/>
            <person name="Singh A."/>
            <person name="Kumar Pinnaka A."/>
        </authorList>
    </citation>
    <scope>NUCLEOTIDE SEQUENCE [LARGE SCALE GENOMIC DNA]</scope>
    <source>
        <strain evidence="10 11">AMV16</strain>
    </source>
</reference>
<dbReference type="GO" id="GO:0030246">
    <property type="term" value="F:carbohydrate binding"/>
    <property type="evidence" value="ECO:0007669"/>
    <property type="project" value="InterPro"/>
</dbReference>
<evidence type="ECO:0000256" key="5">
    <source>
        <dbReference type="SAM" id="MobiDB-lite"/>
    </source>
</evidence>
<proteinExistence type="inferred from homology"/>
<feature type="region of interest" description="Disordered" evidence="5">
    <location>
        <begin position="1"/>
        <end position="20"/>
    </location>
</feature>
<dbReference type="InterPro" id="IPR033403">
    <property type="entry name" value="DUF5110"/>
</dbReference>
<dbReference type="InterPro" id="IPR000322">
    <property type="entry name" value="Glyco_hydro_31_TIM"/>
</dbReference>
<dbReference type="AlphaFoldDB" id="M7N3U0"/>
<dbReference type="PATRIC" id="fig|1279009.4.peg.3022"/>
<sequence>MEHTQPPQSNEPIPQPAHGNYMENHGNYMENFDAGGSGKNFPGAMLSWKQQDNLFYFYCKDVTLQVTLVSNKIIRFRYAIHGLFEPDFSYAIDPAFAPEPATISVVEDASEVIIETADLFLYLHKGTLLTRITNRNGLPILEDEIGYHWQKHHEHSSNIVIATKKISGGEQFYGLGDKPSTLNLRGRRAQMWGSDTYAYGPETDPIYKNIPFFIGLHHKVAYGIFLDNSFRTWFDFGSERPNVFSYWAHGGEMNYYFIYGPQALEVSETYTNMTGTPELPPLWALGYQQSKWSYYPESVVRELAAEFRKRRIPCDVIHLDIDYMDGYRCFTWNKTHFPDPAGMIRDLEKQGFKTISIIDPGIKVDPDYAVYQEGVEKDMFCRTADGPVYRGSVWPGICNFPDYTNPRVRQWWSGLFKDLIGDGIRGVWNDMNEPAVFELGTFPGDIRHDYDGNPCSHRKAHNVYGMQMSRATFDGVKHYLGDKRPLVITRSTYSGGQRFAAGWTGDNVASWDHLTVANLQCQRLSMCGFSFIGSDVGGFVESPSPELYIRWVQLAIFHPFLRTHSSGDHGEQEPWSFGKEAEDIVREMLHLRYQLLPYLYTAFWQYVSRGTPMLRSLFMLDQRDADTYYRQDEFAVGDNLLTCPIKQAGAEGRWLYLPQGEWYNFWNDHRYDTLGEEIWIETGLSRFPLFVRSGAVVPLGPPMQYVGEKVIETLDLHVYFLDGSRDSIHYEDAGDGYAYQKGGSNVVTFTVTGSPQQLELQQQREGSYTPSYTRYRVVLHGLPFTPAAAYLDDTELPLEPLAGEQYALLIPAGFGQLHILENGRTNG</sequence>
<dbReference type="STRING" id="1279009.ADICEAN_02983"/>
<comment type="caution">
    <text evidence="10">The sequence shown here is derived from an EMBL/GenBank/DDBJ whole genome shotgun (WGS) entry which is preliminary data.</text>
</comment>
<dbReference type="InterPro" id="IPR017853">
    <property type="entry name" value="GH"/>
</dbReference>
<feature type="domain" description="DUF5110" evidence="8">
    <location>
        <begin position="713"/>
        <end position="781"/>
    </location>
</feature>
<dbReference type="GO" id="GO:0005975">
    <property type="term" value="P:carbohydrate metabolic process"/>
    <property type="evidence" value="ECO:0007669"/>
    <property type="project" value="InterPro"/>
</dbReference>
<evidence type="ECO:0000256" key="4">
    <source>
        <dbReference type="RuleBase" id="RU361185"/>
    </source>
</evidence>
<organism evidence="10 11">
    <name type="scientific">Cesiribacter andamanensis AMV16</name>
    <dbReference type="NCBI Taxonomy" id="1279009"/>
    <lineage>
        <taxon>Bacteria</taxon>
        <taxon>Pseudomonadati</taxon>
        <taxon>Bacteroidota</taxon>
        <taxon>Cytophagia</taxon>
        <taxon>Cytophagales</taxon>
        <taxon>Cesiribacteraceae</taxon>
        <taxon>Cesiribacter</taxon>
    </lineage>
</organism>
<dbReference type="PANTHER" id="PTHR22762:SF166">
    <property type="entry name" value="ALPHA-GLUCOSIDASE"/>
    <property type="match status" value="1"/>
</dbReference>
<dbReference type="SUPFAM" id="SSF74650">
    <property type="entry name" value="Galactose mutarotase-like"/>
    <property type="match status" value="1"/>
</dbReference>
<comment type="similarity">
    <text evidence="1 4">Belongs to the glycosyl hydrolase 31 family.</text>
</comment>
<evidence type="ECO:0000259" key="8">
    <source>
        <dbReference type="Pfam" id="PF17137"/>
    </source>
</evidence>
<feature type="domain" description="Glycosyl hydrolase family 31 C-terminal" evidence="9">
    <location>
        <begin position="610"/>
        <end position="697"/>
    </location>
</feature>
<dbReference type="Pfam" id="PF13802">
    <property type="entry name" value="Gal_mutarotas_2"/>
    <property type="match status" value="1"/>
</dbReference>
<dbReference type="GO" id="GO:0061634">
    <property type="term" value="F:alpha-D-xyloside xylohydrolase"/>
    <property type="evidence" value="ECO:0007669"/>
    <property type="project" value="UniProtKB-EC"/>
</dbReference>
<evidence type="ECO:0000259" key="9">
    <source>
        <dbReference type="Pfam" id="PF21365"/>
    </source>
</evidence>
<dbReference type="Proteomes" id="UP000011910">
    <property type="component" value="Unassembled WGS sequence"/>
</dbReference>
<dbReference type="SUPFAM" id="SSF51011">
    <property type="entry name" value="Glycosyl hydrolase domain"/>
    <property type="match status" value="1"/>
</dbReference>
<dbReference type="InterPro" id="IPR048395">
    <property type="entry name" value="Glyco_hydro_31_C"/>
</dbReference>
<dbReference type="Gene3D" id="3.20.20.80">
    <property type="entry name" value="Glycosidases"/>
    <property type="match status" value="1"/>
</dbReference>
<evidence type="ECO:0000256" key="3">
    <source>
        <dbReference type="ARBA" id="ARBA00023295"/>
    </source>
</evidence>
<dbReference type="Gene3D" id="2.60.40.1760">
    <property type="entry name" value="glycosyl hydrolase (family 31)"/>
    <property type="match status" value="1"/>
</dbReference>
<dbReference type="PROSITE" id="PS00129">
    <property type="entry name" value="GLYCOSYL_HYDROL_F31_1"/>
    <property type="match status" value="1"/>
</dbReference>
<protein>
    <submittedName>
        <fullName evidence="10">Alpha-xylosidase</fullName>
        <ecNumber evidence="10">3.2.1.177</ecNumber>
    </submittedName>
</protein>
<keyword evidence="2 4" id="KW-0378">Hydrolase</keyword>
<dbReference type="Pfam" id="PF17137">
    <property type="entry name" value="DUF5110"/>
    <property type="match status" value="1"/>
</dbReference>
<dbReference type="PANTHER" id="PTHR22762">
    <property type="entry name" value="ALPHA-GLUCOSIDASE"/>
    <property type="match status" value="1"/>
</dbReference>
<dbReference type="InterPro" id="IPR030458">
    <property type="entry name" value="Glyco_hydro_31_AS"/>
</dbReference>
<name>M7N3U0_9BACT</name>
<dbReference type="CDD" id="cd06604">
    <property type="entry name" value="GH31_glucosidase_II_MalA"/>
    <property type="match status" value="1"/>
</dbReference>
<feature type="compositionally biased region" description="Polar residues" evidence="5">
    <location>
        <begin position="1"/>
        <end position="12"/>
    </location>
</feature>
<feature type="domain" description="Glycoside hydrolase family 31 N-terminal" evidence="7">
    <location>
        <begin position="63"/>
        <end position="235"/>
    </location>
</feature>
<dbReference type="Pfam" id="PF21365">
    <property type="entry name" value="Glyco_hydro_31_3rd"/>
    <property type="match status" value="1"/>
</dbReference>
<evidence type="ECO:0000313" key="11">
    <source>
        <dbReference type="Proteomes" id="UP000011910"/>
    </source>
</evidence>
<evidence type="ECO:0000313" key="10">
    <source>
        <dbReference type="EMBL" id="EMR01881.1"/>
    </source>
</evidence>
<evidence type="ECO:0000256" key="1">
    <source>
        <dbReference type="ARBA" id="ARBA00007806"/>
    </source>
</evidence>
<dbReference type="eggNOG" id="COG1501">
    <property type="taxonomic scope" value="Bacteria"/>
</dbReference>
<dbReference type="InterPro" id="IPR025887">
    <property type="entry name" value="Glyco_hydro_31_N_dom"/>
</dbReference>
<evidence type="ECO:0000259" key="7">
    <source>
        <dbReference type="Pfam" id="PF13802"/>
    </source>
</evidence>
<accession>M7N3U0</accession>
<dbReference type="CDD" id="cd14752">
    <property type="entry name" value="GH31_N"/>
    <property type="match status" value="1"/>
</dbReference>
<dbReference type="Gene3D" id="2.60.40.1180">
    <property type="entry name" value="Golgi alpha-mannosidase II"/>
    <property type="match status" value="2"/>
</dbReference>
<keyword evidence="11" id="KW-1185">Reference proteome</keyword>
<keyword evidence="3 4" id="KW-0326">Glycosidase</keyword>
<feature type="domain" description="Glycoside hydrolase family 31 TIM barrel" evidence="6">
    <location>
        <begin position="277"/>
        <end position="602"/>
    </location>
</feature>
<dbReference type="InterPro" id="IPR013780">
    <property type="entry name" value="Glyco_hydro_b"/>
</dbReference>
<dbReference type="EC" id="3.2.1.177" evidence="10"/>
<dbReference type="Pfam" id="PF01055">
    <property type="entry name" value="Glyco_hydro_31_2nd"/>
    <property type="match status" value="1"/>
</dbReference>
<dbReference type="RefSeq" id="WP_009196370.1">
    <property type="nucleotide sequence ID" value="NZ_AODQ01000084.1"/>
</dbReference>
<dbReference type="EMBL" id="AODQ01000084">
    <property type="protein sequence ID" value="EMR01881.1"/>
    <property type="molecule type" value="Genomic_DNA"/>
</dbReference>